<protein>
    <submittedName>
        <fullName evidence="1">Sulfotransferase domain protein</fullName>
    </submittedName>
</protein>
<accession>A0A1Y5SSE6</accession>
<gene>
    <name evidence="1" type="ORF">PSJ8397_02404</name>
</gene>
<keyword evidence="1" id="KW-0808">Transferase</keyword>
<dbReference type="SUPFAM" id="SSF52540">
    <property type="entry name" value="P-loop containing nucleoside triphosphate hydrolases"/>
    <property type="match status" value="1"/>
</dbReference>
<dbReference type="InterPro" id="IPR027417">
    <property type="entry name" value="P-loop_NTPase"/>
</dbReference>
<keyword evidence="2" id="KW-1185">Reference proteome</keyword>
<name>A0A1Y5SSE6_9RHOB</name>
<dbReference type="Proteomes" id="UP000193623">
    <property type="component" value="Unassembled WGS sequence"/>
</dbReference>
<dbReference type="AlphaFoldDB" id="A0A1Y5SSE6"/>
<organism evidence="1 2">
    <name type="scientific">Pseudooctadecabacter jejudonensis</name>
    <dbReference type="NCBI Taxonomy" id="1391910"/>
    <lineage>
        <taxon>Bacteria</taxon>
        <taxon>Pseudomonadati</taxon>
        <taxon>Pseudomonadota</taxon>
        <taxon>Alphaproteobacteria</taxon>
        <taxon>Rhodobacterales</taxon>
        <taxon>Paracoccaceae</taxon>
        <taxon>Pseudooctadecabacter</taxon>
    </lineage>
</organism>
<dbReference type="RefSeq" id="WP_085864791.1">
    <property type="nucleotide sequence ID" value="NZ_FWFT01000003.1"/>
</dbReference>
<dbReference type="EMBL" id="FWFT01000003">
    <property type="protein sequence ID" value="SLN45904.1"/>
    <property type="molecule type" value="Genomic_DNA"/>
</dbReference>
<dbReference type="OrthoDB" id="5432096at2"/>
<dbReference type="Gene3D" id="3.40.50.300">
    <property type="entry name" value="P-loop containing nucleotide triphosphate hydrolases"/>
    <property type="match status" value="1"/>
</dbReference>
<proteinExistence type="predicted"/>
<dbReference type="Pfam" id="PF13469">
    <property type="entry name" value="Sulfotransfer_3"/>
    <property type="match status" value="1"/>
</dbReference>
<dbReference type="GO" id="GO:0016740">
    <property type="term" value="F:transferase activity"/>
    <property type="evidence" value="ECO:0007669"/>
    <property type="project" value="UniProtKB-KW"/>
</dbReference>
<sequence>MMAKRIFILGLQRSGTTWLANMLAALPQVAAVAHEDHRGVHESVFFSHFARGFGPWQDADARKAFCEAFAASDYYQLTEHEPELLPELVDSSDDYGDVFVRVMDLYAAVEGAEAWLEKSPHHTLMARQLLRAAPDAHLVMVARRTQDLILSRLYGFGRTPQAGIKRKLDVLRGSLTAALYRREMRRLAASENALFVTYEALKNDPDHATRKTILSFLEIEADPAQMESTYSANTSHTNDEARQLSLDELCIMYLGLGLARLVPLSALKAVQRRRAHLRGVDWPDWVWTMTSYDPTVSDPSELSDKD</sequence>
<evidence type="ECO:0000313" key="1">
    <source>
        <dbReference type="EMBL" id="SLN45904.1"/>
    </source>
</evidence>
<reference evidence="1 2" key="1">
    <citation type="submission" date="2017-03" db="EMBL/GenBank/DDBJ databases">
        <authorList>
            <person name="Afonso C.L."/>
            <person name="Miller P.J."/>
            <person name="Scott M.A."/>
            <person name="Spackman E."/>
            <person name="Goraichik I."/>
            <person name="Dimitrov K.M."/>
            <person name="Suarez D.L."/>
            <person name="Swayne D.E."/>
        </authorList>
    </citation>
    <scope>NUCLEOTIDE SEQUENCE [LARGE SCALE GENOMIC DNA]</scope>
    <source>
        <strain evidence="1 2">CECT 8397</strain>
    </source>
</reference>
<evidence type="ECO:0000313" key="2">
    <source>
        <dbReference type="Proteomes" id="UP000193623"/>
    </source>
</evidence>